<evidence type="ECO:0000259" key="4">
    <source>
        <dbReference type="PROSITE" id="PS50995"/>
    </source>
</evidence>
<gene>
    <name evidence="5" type="ORF">EBB54_03010</name>
</gene>
<dbReference type="PRINTS" id="PR00598">
    <property type="entry name" value="HTHMARR"/>
</dbReference>
<dbReference type="SMART" id="SM00347">
    <property type="entry name" value="HTH_MARR"/>
    <property type="match status" value="1"/>
</dbReference>
<keyword evidence="1" id="KW-0805">Transcription regulation</keyword>
<dbReference type="PROSITE" id="PS50995">
    <property type="entry name" value="HTH_MARR_2"/>
    <property type="match status" value="1"/>
</dbReference>
<dbReference type="SUPFAM" id="SSF46785">
    <property type="entry name" value="Winged helix' DNA-binding domain"/>
    <property type="match status" value="1"/>
</dbReference>
<evidence type="ECO:0000256" key="3">
    <source>
        <dbReference type="ARBA" id="ARBA00023163"/>
    </source>
</evidence>
<evidence type="ECO:0000256" key="2">
    <source>
        <dbReference type="ARBA" id="ARBA00023125"/>
    </source>
</evidence>
<dbReference type="InterPro" id="IPR000835">
    <property type="entry name" value="HTH_MarR-typ"/>
</dbReference>
<dbReference type="PANTHER" id="PTHR42756:SF1">
    <property type="entry name" value="TRANSCRIPTIONAL REPRESSOR OF EMRAB OPERON"/>
    <property type="match status" value="1"/>
</dbReference>
<dbReference type="Proteomes" id="UP000274920">
    <property type="component" value="Unassembled WGS sequence"/>
</dbReference>
<dbReference type="AlphaFoldDB" id="A0A426DCA2"/>
<dbReference type="GO" id="GO:0003700">
    <property type="term" value="F:DNA-binding transcription factor activity"/>
    <property type="evidence" value="ECO:0007669"/>
    <property type="project" value="InterPro"/>
</dbReference>
<evidence type="ECO:0000313" key="6">
    <source>
        <dbReference type="Proteomes" id="UP000274920"/>
    </source>
</evidence>
<protein>
    <submittedName>
        <fullName evidence="5">MarR family transcriptional regulator</fullName>
    </submittedName>
</protein>
<evidence type="ECO:0000313" key="5">
    <source>
        <dbReference type="EMBL" id="RRK30459.1"/>
    </source>
</evidence>
<dbReference type="EMBL" id="RHJS01000002">
    <property type="protein sequence ID" value="RRK30459.1"/>
    <property type="molecule type" value="Genomic_DNA"/>
</dbReference>
<name>A0A426DCA2_9FIRM</name>
<dbReference type="Pfam" id="PF01047">
    <property type="entry name" value="MarR"/>
    <property type="match status" value="1"/>
</dbReference>
<dbReference type="PANTHER" id="PTHR42756">
    <property type="entry name" value="TRANSCRIPTIONAL REGULATOR, MARR"/>
    <property type="match status" value="1"/>
</dbReference>
<organism evidence="5 6">
    <name type="scientific">Schaedlerella arabinosiphila</name>
    <dbReference type="NCBI Taxonomy" id="2044587"/>
    <lineage>
        <taxon>Bacteria</taxon>
        <taxon>Bacillati</taxon>
        <taxon>Bacillota</taxon>
        <taxon>Clostridia</taxon>
        <taxon>Lachnospirales</taxon>
        <taxon>Lachnospiraceae</taxon>
        <taxon>Schaedlerella</taxon>
    </lineage>
</organism>
<dbReference type="Gene3D" id="1.10.10.10">
    <property type="entry name" value="Winged helix-like DNA-binding domain superfamily/Winged helix DNA-binding domain"/>
    <property type="match status" value="1"/>
</dbReference>
<dbReference type="InterPro" id="IPR036390">
    <property type="entry name" value="WH_DNA-bd_sf"/>
</dbReference>
<accession>A0A426DCA2</accession>
<keyword evidence="2" id="KW-0238">DNA-binding</keyword>
<proteinExistence type="predicted"/>
<dbReference type="InterPro" id="IPR036388">
    <property type="entry name" value="WH-like_DNA-bd_sf"/>
</dbReference>
<evidence type="ECO:0000256" key="1">
    <source>
        <dbReference type="ARBA" id="ARBA00023015"/>
    </source>
</evidence>
<dbReference type="GO" id="GO:0003677">
    <property type="term" value="F:DNA binding"/>
    <property type="evidence" value="ECO:0007669"/>
    <property type="project" value="UniProtKB-KW"/>
</dbReference>
<dbReference type="RefSeq" id="WP_125126280.1">
    <property type="nucleotide sequence ID" value="NZ_RHJS01000002.1"/>
</dbReference>
<keyword evidence="3" id="KW-0804">Transcription</keyword>
<feature type="domain" description="HTH marR-type" evidence="4">
    <location>
        <begin position="4"/>
        <end position="137"/>
    </location>
</feature>
<keyword evidence="6" id="KW-1185">Reference proteome</keyword>
<comment type="caution">
    <text evidence="5">The sequence shown here is derived from an EMBL/GenBank/DDBJ whole genome shotgun (WGS) entry which is preliminary data.</text>
</comment>
<sequence>MEHDKHAARYVSKLSNKLRRKIDAFSSRESFSGSQGRVLHFILAQSNDVFQKDIEEEYSLRPPTATELLKKMEKNGLIYREAMASDARMKRIVVSEKALQYKDMVIADITALEEELTKDISQNELDIFFKVIEKMLDNIS</sequence>
<reference evidence="5" key="1">
    <citation type="submission" date="2018-10" db="EMBL/GenBank/DDBJ databases">
        <title>Schaedlerella arabinophila gen. nov. sp. nov., isolated from the mouse intestinal tract and comparative analysis with the genome of the closely related altered Schaedler flora strain ASF502.</title>
        <authorList>
            <person name="Miyake S."/>
            <person name="Soh M."/>
            <person name="Seedorf H."/>
        </authorList>
    </citation>
    <scope>NUCLEOTIDE SEQUENCE [LARGE SCALE GENOMIC DNA]</scope>
    <source>
        <strain evidence="5">DSM 106076</strain>
    </source>
</reference>